<proteinExistence type="predicted"/>
<sequence length="103" mass="11303">MDINQQQKCNLCGDNFTVQGILDLAEHYWPELDVLVCRSPCCQKPQELQLKAGVIERGYVYAAGAPHFAGMEVYIAPNLHVSRSGRAISFHLGGSVVTINAKT</sequence>
<reference evidence="1 2" key="1">
    <citation type="submission" date="2019-05" db="EMBL/GenBank/DDBJ databases">
        <title>Microbulbifer harenosus sp. nov., an alginate-degrading bacterium isolated from coastal sand.</title>
        <authorList>
            <person name="Huang H."/>
            <person name="Mo K."/>
            <person name="Bao S."/>
        </authorList>
    </citation>
    <scope>NUCLEOTIDE SEQUENCE [LARGE SCALE GENOMIC DNA]</scope>
    <source>
        <strain evidence="1 2">HB161719</strain>
    </source>
</reference>
<name>A0ABY2UCJ4_9GAMM</name>
<comment type="caution">
    <text evidence="1">The sequence shown here is derived from an EMBL/GenBank/DDBJ whole genome shotgun (WGS) entry which is preliminary data.</text>
</comment>
<organism evidence="1 2">
    <name type="scientific">Microbulbifer harenosus</name>
    <dbReference type="NCBI Taxonomy" id="2576840"/>
    <lineage>
        <taxon>Bacteria</taxon>
        <taxon>Pseudomonadati</taxon>
        <taxon>Pseudomonadota</taxon>
        <taxon>Gammaproteobacteria</taxon>
        <taxon>Cellvibrionales</taxon>
        <taxon>Microbulbiferaceae</taxon>
        <taxon>Microbulbifer</taxon>
    </lineage>
</organism>
<dbReference type="Proteomes" id="UP000306791">
    <property type="component" value="Unassembled WGS sequence"/>
</dbReference>
<keyword evidence="2" id="KW-1185">Reference proteome</keyword>
<gene>
    <name evidence="1" type="ORF">FDY93_19075</name>
</gene>
<dbReference type="EMBL" id="VANI01000033">
    <property type="protein sequence ID" value="TLM73381.1"/>
    <property type="molecule type" value="Genomic_DNA"/>
</dbReference>
<evidence type="ECO:0000313" key="2">
    <source>
        <dbReference type="Proteomes" id="UP000306791"/>
    </source>
</evidence>
<dbReference type="RefSeq" id="WP_138237347.1">
    <property type="nucleotide sequence ID" value="NZ_CP185860.1"/>
</dbReference>
<evidence type="ECO:0000313" key="1">
    <source>
        <dbReference type="EMBL" id="TLM73381.1"/>
    </source>
</evidence>
<accession>A0ABY2UCJ4</accession>
<protein>
    <submittedName>
        <fullName evidence="1">Uncharacterized protein</fullName>
    </submittedName>
</protein>